<keyword evidence="3" id="KW-1185">Reference proteome</keyword>
<evidence type="ECO:0000313" key="2">
    <source>
        <dbReference type="EMBL" id="ACM93784.1"/>
    </source>
</evidence>
<accession>B9L6S9</accession>
<reference evidence="2 3" key="1">
    <citation type="journal article" date="2009" name="PLoS Genet.">
        <title>Adaptations to submarine hydrothermal environments exemplified by the genome of Nautilia profundicola.</title>
        <authorList>
            <person name="Campbell B.J."/>
            <person name="Smith J.L."/>
            <person name="Hanson T.E."/>
            <person name="Klotz M.G."/>
            <person name="Stein L.Y."/>
            <person name="Lee C.K."/>
            <person name="Wu D."/>
            <person name="Robinson J.M."/>
            <person name="Khouri H.M."/>
            <person name="Eisen J.A."/>
            <person name="Cary S.C."/>
        </authorList>
    </citation>
    <scope>NUCLEOTIDE SEQUENCE [LARGE SCALE GENOMIC DNA]</scope>
    <source>
        <strain evidence="3">ATCC BAA-1463 / DSM 18972 / AmH</strain>
    </source>
</reference>
<organism evidence="2 3">
    <name type="scientific">Nautilia profundicola (strain ATCC BAA-1463 / DSM 18972 / AmH)</name>
    <dbReference type="NCBI Taxonomy" id="598659"/>
    <lineage>
        <taxon>Bacteria</taxon>
        <taxon>Pseudomonadati</taxon>
        <taxon>Campylobacterota</taxon>
        <taxon>Epsilonproteobacteria</taxon>
        <taxon>Nautiliales</taxon>
        <taxon>Nautiliaceae</taxon>
        <taxon>Nautilia</taxon>
    </lineage>
</organism>
<dbReference type="STRING" id="598659.NAMH_1687"/>
<evidence type="ECO:0000259" key="1">
    <source>
        <dbReference type="Pfam" id="PF24314"/>
    </source>
</evidence>
<dbReference type="EMBL" id="CP001279">
    <property type="protein sequence ID" value="ACM93784.1"/>
    <property type="molecule type" value="Genomic_DNA"/>
</dbReference>
<sequence>MKKLIFFIPLFLLASTYPDFRPCLVKYSFVKNSVPVTKTKSVTFNKKNCINYDPFTGMCIIKSNNKRKIKFFDNAKLGWWAASIKHNEIYVGNYAKDALFFSPALLSVKTVKNSVVTDMFCRAIGIGRGDGFIKSDMIKHFVKYGYWGDAGIEVDENMKIVSFDPFYIKGIKTGEKLEKINLKKATPEIFTKTILEGVKGKKVVLCIDGKKVNIKIRKKKYLYTPLEHFGISVNDHLVITKLPKKLQQIYFIKPGAKIIKVNGVEIKTFEELKKALSTYKNVTISLEQQGITATIPLR</sequence>
<name>B9L6S9_NAUPA</name>
<gene>
    <name evidence="2" type="ordered locus">NAMH_1687</name>
</gene>
<dbReference type="HOGENOM" id="CLU_933274_0_0_7"/>
<dbReference type="RefSeq" id="WP_015902836.1">
    <property type="nucleotide sequence ID" value="NC_012115.1"/>
</dbReference>
<evidence type="ECO:0000313" key="3">
    <source>
        <dbReference type="Proteomes" id="UP000000448"/>
    </source>
</evidence>
<proteinExistence type="predicted"/>
<dbReference type="Pfam" id="PF24314">
    <property type="entry name" value="DUF7488"/>
    <property type="match status" value="1"/>
</dbReference>
<dbReference type="AlphaFoldDB" id="B9L6S9"/>
<protein>
    <recommendedName>
        <fullName evidence="1">DUF7488 domain-containing protein</fullName>
    </recommendedName>
</protein>
<dbReference type="Proteomes" id="UP000000448">
    <property type="component" value="Chromosome"/>
</dbReference>
<dbReference type="OrthoDB" id="5338305at2"/>
<feature type="domain" description="DUF7488" evidence="1">
    <location>
        <begin position="43"/>
        <end position="144"/>
    </location>
</feature>
<dbReference type="KEGG" id="nam:NAMH_1687"/>
<dbReference type="InterPro" id="IPR055911">
    <property type="entry name" value="DUF7488"/>
</dbReference>